<dbReference type="SUPFAM" id="SSF50494">
    <property type="entry name" value="Trypsin-like serine proteases"/>
    <property type="match status" value="2"/>
</dbReference>
<feature type="domain" description="Peptidase S1" evidence="4">
    <location>
        <begin position="57"/>
        <end position="225"/>
    </location>
</feature>
<dbReference type="EMBL" id="JTDY01001059">
    <property type="protein sequence ID" value="KOB74999.1"/>
    <property type="molecule type" value="Genomic_DNA"/>
</dbReference>
<feature type="chain" id="PRO_5005573292" evidence="3">
    <location>
        <begin position="18"/>
        <end position="494"/>
    </location>
</feature>
<reference evidence="5 6" key="1">
    <citation type="journal article" date="2015" name="Genome Biol. Evol.">
        <title>The genome of winter moth (Operophtera brumata) provides a genomic perspective on sexual dimorphism and phenology.</title>
        <authorList>
            <person name="Derks M.F."/>
            <person name="Smit S."/>
            <person name="Salis L."/>
            <person name="Schijlen E."/>
            <person name="Bossers A."/>
            <person name="Mateman C."/>
            <person name="Pijl A.S."/>
            <person name="de Ridder D."/>
            <person name="Groenen M.A."/>
            <person name="Visser M.E."/>
            <person name="Megens H.J."/>
        </authorList>
    </citation>
    <scope>NUCLEOTIDE SEQUENCE [LARGE SCALE GENOMIC DNA]</scope>
    <source>
        <strain evidence="5">WM2013NL</strain>
        <tissue evidence="5">Head and thorax</tissue>
    </source>
</reference>
<dbReference type="GO" id="GO:0006508">
    <property type="term" value="P:proteolysis"/>
    <property type="evidence" value="ECO:0007669"/>
    <property type="project" value="UniProtKB-KW"/>
</dbReference>
<dbReference type="GO" id="GO:0004252">
    <property type="term" value="F:serine-type endopeptidase activity"/>
    <property type="evidence" value="ECO:0007669"/>
    <property type="project" value="InterPro"/>
</dbReference>
<evidence type="ECO:0000256" key="3">
    <source>
        <dbReference type="SAM" id="SignalP"/>
    </source>
</evidence>
<dbReference type="CDD" id="cd00190">
    <property type="entry name" value="Tryp_SPc"/>
    <property type="match status" value="1"/>
</dbReference>
<evidence type="ECO:0000313" key="6">
    <source>
        <dbReference type="Proteomes" id="UP000037510"/>
    </source>
</evidence>
<dbReference type="AlphaFoldDB" id="A0A0L7LI04"/>
<dbReference type="InterPro" id="IPR018114">
    <property type="entry name" value="TRYPSIN_HIS"/>
</dbReference>
<comment type="caution">
    <text evidence="5">The sequence shown here is derived from an EMBL/GenBank/DDBJ whole genome shotgun (WGS) entry which is preliminary data.</text>
</comment>
<protein>
    <submittedName>
        <fullName evidence="5">Chymotrypsin-like serine protease</fullName>
    </submittedName>
</protein>
<proteinExistence type="predicted"/>
<name>A0A0L7LI04_OPEBR</name>
<keyword evidence="3" id="KW-0732">Signal</keyword>
<dbReference type="InterPro" id="IPR033116">
    <property type="entry name" value="TRYPSIN_SER"/>
</dbReference>
<keyword evidence="1" id="KW-1015">Disulfide bond</keyword>
<gene>
    <name evidence="5" type="ORF">OBRU01_08375</name>
</gene>
<dbReference type="Pfam" id="PF00089">
    <property type="entry name" value="Trypsin"/>
    <property type="match status" value="3"/>
</dbReference>
<dbReference type="InterPro" id="IPR051333">
    <property type="entry name" value="CLIP_Serine_Protease"/>
</dbReference>
<keyword evidence="2 5" id="KW-0645">Protease</keyword>
<feature type="signal peptide" evidence="3">
    <location>
        <begin position="1"/>
        <end position="17"/>
    </location>
</feature>
<keyword evidence="2" id="KW-0378">Hydrolase</keyword>
<dbReference type="SMART" id="SM00020">
    <property type="entry name" value="Tryp_SPc"/>
    <property type="match status" value="2"/>
</dbReference>
<evidence type="ECO:0000313" key="5">
    <source>
        <dbReference type="EMBL" id="KOB74999.1"/>
    </source>
</evidence>
<keyword evidence="2" id="KW-0720">Serine protease</keyword>
<dbReference type="PANTHER" id="PTHR24260:SF136">
    <property type="entry name" value="GH08193P-RELATED"/>
    <property type="match status" value="1"/>
</dbReference>
<evidence type="ECO:0000256" key="2">
    <source>
        <dbReference type="RuleBase" id="RU363034"/>
    </source>
</evidence>
<dbReference type="PROSITE" id="PS50240">
    <property type="entry name" value="TRYPSIN_DOM"/>
    <property type="match status" value="2"/>
</dbReference>
<accession>A0A0L7LI04</accession>
<dbReference type="InterPro" id="IPR001254">
    <property type="entry name" value="Trypsin_dom"/>
</dbReference>
<feature type="domain" description="Peptidase S1" evidence="4">
    <location>
        <begin position="260"/>
        <end position="494"/>
    </location>
</feature>
<dbReference type="InterPro" id="IPR043504">
    <property type="entry name" value="Peptidase_S1_PA_chymotrypsin"/>
</dbReference>
<dbReference type="InterPro" id="IPR009003">
    <property type="entry name" value="Peptidase_S1_PA"/>
</dbReference>
<dbReference type="PROSITE" id="PS00134">
    <property type="entry name" value="TRYPSIN_HIS"/>
    <property type="match status" value="1"/>
</dbReference>
<evidence type="ECO:0000256" key="1">
    <source>
        <dbReference type="ARBA" id="ARBA00023157"/>
    </source>
</evidence>
<dbReference type="PANTHER" id="PTHR24260">
    <property type="match status" value="1"/>
</dbReference>
<evidence type="ECO:0000259" key="4">
    <source>
        <dbReference type="PROSITE" id="PS50240"/>
    </source>
</evidence>
<dbReference type="Proteomes" id="UP000037510">
    <property type="component" value="Unassembled WGS sequence"/>
</dbReference>
<dbReference type="PROSITE" id="PS00135">
    <property type="entry name" value="TRYPSIN_SER"/>
    <property type="match status" value="1"/>
</dbReference>
<keyword evidence="6" id="KW-1185">Reference proteome</keyword>
<sequence>MRLFLLIGLSLLASASAFVGVQQNYHEAVGIPLATRIKASEDAAHARMAVVMDGDRIVGGAAAPANAHPYLAGLVIRFFHTSGVSACGSSVITANRLVTAAHCWNDGANQAASFEAVLGSAFLFFGGSRILTTSVVITTQLCQASFTSTYVTASSICTSGWGGVGICGGDSGGPLFILRNGRPVLVGISSFVADIGCQLGHPSVFARVTRLALVTVASGLQDVQKGYHEAVGIPEAARIQAAEDQVMARSGILDNYSDRIVGGAMAPANAHPYLAGLVISLVGVAGNSVCGSSLLSGNRLVTAAHCWFDGWNQGTQFVVVLGSQYLFSGGTRIATSTVIMHPQWTPSTLGNDVAMIYLPTNVFFTTLPSGWDLFETFAGQWSVAAGYGKTSDAQAGVTVSTMVSQVNLQVITVAQCQAVFGATFVQTSTICTNGAGGVGICGGDSGGPLVINRNGVPTLVGISSFVASNGCQLGFPSAFARVTSFNNFIQQHLF</sequence>
<dbReference type="Gene3D" id="2.40.10.10">
    <property type="entry name" value="Trypsin-like serine proteases"/>
    <property type="match status" value="3"/>
</dbReference>
<dbReference type="PRINTS" id="PR00722">
    <property type="entry name" value="CHYMOTRYPSIN"/>
</dbReference>
<dbReference type="STRING" id="104452.A0A0L7LI04"/>
<dbReference type="InterPro" id="IPR001314">
    <property type="entry name" value="Peptidase_S1A"/>
</dbReference>
<organism evidence="5 6">
    <name type="scientific">Operophtera brumata</name>
    <name type="common">Winter moth</name>
    <name type="synonym">Phalaena brumata</name>
    <dbReference type="NCBI Taxonomy" id="104452"/>
    <lineage>
        <taxon>Eukaryota</taxon>
        <taxon>Metazoa</taxon>
        <taxon>Ecdysozoa</taxon>
        <taxon>Arthropoda</taxon>
        <taxon>Hexapoda</taxon>
        <taxon>Insecta</taxon>
        <taxon>Pterygota</taxon>
        <taxon>Neoptera</taxon>
        <taxon>Endopterygota</taxon>
        <taxon>Lepidoptera</taxon>
        <taxon>Glossata</taxon>
        <taxon>Ditrysia</taxon>
        <taxon>Geometroidea</taxon>
        <taxon>Geometridae</taxon>
        <taxon>Larentiinae</taxon>
        <taxon>Operophtera</taxon>
    </lineage>
</organism>